<dbReference type="SMART" id="SM01209">
    <property type="entry name" value="GARS_A"/>
    <property type="match status" value="1"/>
</dbReference>
<dbReference type="FunFam" id="3.30.1490.20:FF:000006">
    <property type="entry name" value="phosphoribosylamine--glycine ligase, chloroplastic-like"/>
    <property type="match status" value="1"/>
</dbReference>
<dbReference type="EMBL" id="WHJC01000032">
    <property type="protein sequence ID" value="MPQ42990.1"/>
    <property type="molecule type" value="Genomic_DNA"/>
</dbReference>
<dbReference type="Gene3D" id="3.40.50.20">
    <property type="match status" value="1"/>
</dbReference>
<dbReference type="Gene3D" id="3.30.470.20">
    <property type="entry name" value="ATP-grasp fold, B domain"/>
    <property type="match status" value="1"/>
</dbReference>
<dbReference type="InterPro" id="IPR000115">
    <property type="entry name" value="PRibGlycinamide_synth"/>
</dbReference>
<accession>A0A6I1MIN5</accession>
<comment type="catalytic activity">
    <reaction evidence="13">
        <text>5-phospho-beta-D-ribosylamine + glycine + ATP = N(1)-(5-phospho-beta-D-ribosyl)glycinamide + ADP + phosphate + H(+)</text>
        <dbReference type="Rhea" id="RHEA:17453"/>
        <dbReference type="ChEBI" id="CHEBI:15378"/>
        <dbReference type="ChEBI" id="CHEBI:30616"/>
        <dbReference type="ChEBI" id="CHEBI:43474"/>
        <dbReference type="ChEBI" id="CHEBI:57305"/>
        <dbReference type="ChEBI" id="CHEBI:58681"/>
        <dbReference type="ChEBI" id="CHEBI:143788"/>
        <dbReference type="ChEBI" id="CHEBI:456216"/>
        <dbReference type="EC" id="6.3.4.13"/>
    </reaction>
</comment>
<dbReference type="InterPro" id="IPR037123">
    <property type="entry name" value="PRibGlycinamide_synth_C_sf"/>
</dbReference>
<evidence type="ECO:0000313" key="17">
    <source>
        <dbReference type="Proteomes" id="UP000430345"/>
    </source>
</evidence>
<dbReference type="HAMAP" id="MF_00138">
    <property type="entry name" value="GARS"/>
    <property type="match status" value="1"/>
</dbReference>
<dbReference type="InterPro" id="IPR011761">
    <property type="entry name" value="ATP-grasp"/>
</dbReference>
<gene>
    <name evidence="13 16" type="primary">purD</name>
    <name evidence="16" type="ORF">GBZ86_04360</name>
</gene>
<feature type="domain" description="ATP-grasp" evidence="15">
    <location>
        <begin position="107"/>
        <end position="313"/>
    </location>
</feature>
<sequence length="421" mass="46467">MNILLIGSGGREHAIARKLSMSKKVSKIFCAPGNGGTALENKCENINLISIKELINFAKNNSIDLTIVGPEQLLIEGIVDAFNEEELKIFGPHKEAAKLEGSKSFSKDFMKKYGVKTAKYQVFENAEKALNYVRTEEFPLVIKADGLAAGKGVYICETLEEANNAIKDIMVEDIFNGAGSRIVIEEFLTGFEASILSITDGNVIKSFISAKDHKQILDGDKGPNTGGMGVIAPNPYVTDLHLKDFEENIMNRTLIGIKEENLNFKGIIFFGLMITNKGTYLLEYNVRMGDPETQSVLALMDSDLLELIESSFDNTLNNFKIKWKEGYCCNVVLASSGYPGVFEKGFNINIDDSVKDSIYIAGGILDSNKKLITSGGRVLSVIGTGKYLEDSVKEAYSKIKFINFTKKYFRTDIGKIENNNI</sequence>
<dbReference type="PROSITE" id="PS50975">
    <property type="entry name" value="ATP_GRASP"/>
    <property type="match status" value="1"/>
</dbReference>
<dbReference type="OrthoDB" id="9807240at2"/>
<dbReference type="InterPro" id="IPR016185">
    <property type="entry name" value="PreATP-grasp_dom_sf"/>
</dbReference>
<evidence type="ECO:0000256" key="14">
    <source>
        <dbReference type="PROSITE-ProRule" id="PRU00409"/>
    </source>
</evidence>
<evidence type="ECO:0000256" key="8">
    <source>
        <dbReference type="ARBA" id="ARBA00022840"/>
    </source>
</evidence>
<evidence type="ECO:0000256" key="4">
    <source>
        <dbReference type="ARBA" id="ARBA00022598"/>
    </source>
</evidence>
<evidence type="ECO:0000256" key="5">
    <source>
        <dbReference type="ARBA" id="ARBA00022723"/>
    </source>
</evidence>
<evidence type="ECO:0000256" key="2">
    <source>
        <dbReference type="ARBA" id="ARBA00005174"/>
    </source>
</evidence>
<dbReference type="SUPFAM" id="SSF51246">
    <property type="entry name" value="Rudiment single hybrid motif"/>
    <property type="match status" value="1"/>
</dbReference>
<evidence type="ECO:0000256" key="13">
    <source>
        <dbReference type="HAMAP-Rule" id="MF_00138"/>
    </source>
</evidence>
<dbReference type="Pfam" id="PF02843">
    <property type="entry name" value="GARS_C"/>
    <property type="match status" value="1"/>
</dbReference>
<dbReference type="RefSeq" id="WP_152888106.1">
    <property type="nucleotide sequence ID" value="NZ_WHJC01000032.1"/>
</dbReference>
<comment type="cofactor">
    <cofactor evidence="1">
        <name>Mn(2+)</name>
        <dbReference type="ChEBI" id="CHEBI:29035"/>
    </cofactor>
</comment>
<comment type="pathway">
    <text evidence="2 13">Purine metabolism; IMP biosynthesis via de novo pathway; N(1)-(5-phospho-D-ribosyl)glycinamide from 5-phospho-alpha-D-ribose 1-diphosphate: step 2/2.</text>
</comment>
<dbReference type="GO" id="GO:0005524">
    <property type="term" value="F:ATP binding"/>
    <property type="evidence" value="ECO:0007669"/>
    <property type="project" value="UniProtKB-UniRule"/>
</dbReference>
<keyword evidence="9" id="KW-0464">Manganese</keyword>
<dbReference type="FunFam" id="3.40.50.20:FF:000006">
    <property type="entry name" value="Phosphoribosylamine--glycine ligase, chloroplastic"/>
    <property type="match status" value="1"/>
</dbReference>
<evidence type="ECO:0000256" key="9">
    <source>
        <dbReference type="ARBA" id="ARBA00023211"/>
    </source>
</evidence>
<dbReference type="UniPathway" id="UPA00074">
    <property type="reaction ID" value="UER00125"/>
</dbReference>
<name>A0A6I1MIN5_9CLOT</name>
<proteinExistence type="inferred from homology"/>
<dbReference type="GO" id="GO:0009113">
    <property type="term" value="P:purine nucleobase biosynthetic process"/>
    <property type="evidence" value="ECO:0007669"/>
    <property type="project" value="InterPro"/>
</dbReference>
<dbReference type="SUPFAM" id="SSF56059">
    <property type="entry name" value="Glutathione synthetase ATP-binding domain-like"/>
    <property type="match status" value="1"/>
</dbReference>
<comment type="similarity">
    <text evidence="10 13">Belongs to the GARS family.</text>
</comment>
<dbReference type="InterPro" id="IPR011054">
    <property type="entry name" value="Rudment_hybrid_motif"/>
</dbReference>
<evidence type="ECO:0000256" key="11">
    <source>
        <dbReference type="ARBA" id="ARBA00042242"/>
    </source>
</evidence>
<organism evidence="16 17">
    <name type="scientific">Clostridium tarantellae</name>
    <dbReference type="NCBI Taxonomy" id="39493"/>
    <lineage>
        <taxon>Bacteria</taxon>
        <taxon>Bacillati</taxon>
        <taxon>Bacillota</taxon>
        <taxon>Clostridia</taxon>
        <taxon>Eubacteriales</taxon>
        <taxon>Clostridiaceae</taxon>
        <taxon>Clostridium</taxon>
    </lineage>
</organism>
<evidence type="ECO:0000259" key="15">
    <source>
        <dbReference type="PROSITE" id="PS50975"/>
    </source>
</evidence>
<dbReference type="Pfam" id="PF02844">
    <property type="entry name" value="GARS_N"/>
    <property type="match status" value="1"/>
</dbReference>
<dbReference type="InterPro" id="IPR020560">
    <property type="entry name" value="PRibGlycinamide_synth_C-dom"/>
</dbReference>
<dbReference type="GO" id="GO:0046872">
    <property type="term" value="F:metal ion binding"/>
    <property type="evidence" value="ECO:0007669"/>
    <property type="project" value="UniProtKB-KW"/>
</dbReference>
<keyword evidence="7 13" id="KW-0658">Purine biosynthesis</keyword>
<keyword evidence="6 14" id="KW-0547">Nucleotide-binding</keyword>
<dbReference type="SUPFAM" id="SSF52440">
    <property type="entry name" value="PreATP-grasp domain"/>
    <property type="match status" value="1"/>
</dbReference>
<reference evidence="16 17" key="1">
    <citation type="submission" date="2019-10" db="EMBL/GenBank/DDBJ databases">
        <title>The Genome Sequence of Clostridium tarantellae Isolated from Fish Brain.</title>
        <authorList>
            <person name="Bano L."/>
            <person name="Kiel M."/>
            <person name="Sales G."/>
            <person name="Doxey A.C."/>
            <person name="Mansfield M.J."/>
            <person name="Schiavone M."/>
            <person name="Rossetto O."/>
            <person name="Pirazzini M."/>
            <person name="Dobrindt U."/>
            <person name="Montecucco C."/>
        </authorList>
    </citation>
    <scope>NUCLEOTIDE SEQUENCE [LARGE SCALE GENOMIC DNA]</scope>
    <source>
        <strain evidence="16 17">DSM 3997</strain>
    </source>
</reference>
<dbReference type="EC" id="6.3.4.13" evidence="3 13"/>
<dbReference type="Pfam" id="PF01071">
    <property type="entry name" value="GARS_A"/>
    <property type="match status" value="1"/>
</dbReference>
<evidence type="ECO:0000256" key="1">
    <source>
        <dbReference type="ARBA" id="ARBA00001936"/>
    </source>
</evidence>
<keyword evidence="8 14" id="KW-0067">ATP-binding</keyword>
<dbReference type="PANTHER" id="PTHR43472:SF1">
    <property type="entry name" value="PHOSPHORIBOSYLAMINE--GLYCINE LIGASE, CHLOROPLASTIC"/>
    <property type="match status" value="1"/>
</dbReference>
<dbReference type="PANTHER" id="PTHR43472">
    <property type="entry name" value="PHOSPHORIBOSYLAMINE--GLYCINE LIGASE"/>
    <property type="match status" value="1"/>
</dbReference>
<dbReference type="GO" id="GO:0004637">
    <property type="term" value="F:phosphoribosylamine-glycine ligase activity"/>
    <property type="evidence" value="ECO:0007669"/>
    <property type="project" value="UniProtKB-UniRule"/>
</dbReference>
<dbReference type="Gene3D" id="3.90.600.10">
    <property type="entry name" value="Phosphoribosylglycinamide synthetase, C-terminal domain"/>
    <property type="match status" value="1"/>
</dbReference>
<evidence type="ECO:0000256" key="7">
    <source>
        <dbReference type="ARBA" id="ARBA00022755"/>
    </source>
</evidence>
<dbReference type="InterPro" id="IPR020561">
    <property type="entry name" value="PRibGlycinamid_synth_ATP-grasp"/>
</dbReference>
<keyword evidence="4 13" id="KW-0436">Ligase</keyword>
<dbReference type="Proteomes" id="UP000430345">
    <property type="component" value="Unassembled WGS sequence"/>
</dbReference>
<dbReference type="GO" id="GO:0006189">
    <property type="term" value="P:'de novo' IMP biosynthetic process"/>
    <property type="evidence" value="ECO:0007669"/>
    <property type="project" value="UniProtKB-UniRule"/>
</dbReference>
<dbReference type="InterPro" id="IPR020562">
    <property type="entry name" value="PRibGlycinamide_synth_N"/>
</dbReference>
<evidence type="ECO:0000256" key="12">
    <source>
        <dbReference type="ARBA" id="ARBA00042864"/>
    </source>
</evidence>
<comment type="caution">
    <text evidence="16">The sequence shown here is derived from an EMBL/GenBank/DDBJ whole genome shotgun (WGS) entry which is preliminary data.</text>
</comment>
<evidence type="ECO:0000256" key="3">
    <source>
        <dbReference type="ARBA" id="ARBA00013255"/>
    </source>
</evidence>
<dbReference type="SMART" id="SM01210">
    <property type="entry name" value="GARS_C"/>
    <property type="match status" value="1"/>
</dbReference>
<dbReference type="Gene3D" id="3.30.1490.20">
    <property type="entry name" value="ATP-grasp fold, A domain"/>
    <property type="match status" value="1"/>
</dbReference>
<dbReference type="InterPro" id="IPR013815">
    <property type="entry name" value="ATP_grasp_subdomain_1"/>
</dbReference>
<keyword evidence="17" id="KW-1185">Reference proteome</keyword>
<keyword evidence="5" id="KW-0479">Metal-binding</keyword>
<evidence type="ECO:0000256" key="6">
    <source>
        <dbReference type="ARBA" id="ARBA00022741"/>
    </source>
</evidence>
<dbReference type="AlphaFoldDB" id="A0A6I1MIN5"/>
<evidence type="ECO:0000313" key="16">
    <source>
        <dbReference type="EMBL" id="MPQ42990.1"/>
    </source>
</evidence>
<dbReference type="NCBIfam" id="TIGR00877">
    <property type="entry name" value="purD"/>
    <property type="match status" value="1"/>
</dbReference>
<evidence type="ECO:0000256" key="10">
    <source>
        <dbReference type="ARBA" id="ARBA00038345"/>
    </source>
</evidence>
<protein>
    <recommendedName>
        <fullName evidence="3 13">Phosphoribosylamine--glycine ligase</fullName>
        <ecNumber evidence="3 13">6.3.4.13</ecNumber>
    </recommendedName>
    <alternativeName>
        <fullName evidence="13">GARS</fullName>
    </alternativeName>
    <alternativeName>
        <fullName evidence="11 13">Glycinamide ribonucleotide synthetase</fullName>
    </alternativeName>
    <alternativeName>
        <fullName evidence="12 13">Phosphoribosylglycinamide synthetase</fullName>
    </alternativeName>
</protein>